<name>F4S8R7_MELLP</name>
<protein>
    <submittedName>
        <fullName evidence="1">Uncharacterized protein</fullName>
    </submittedName>
</protein>
<sequence length="311" mass="34607">MSQVVGETTLWDKVGYTSCRLPDNMQSGSYELVVRMQLDGGYEQVGTTWISVANTRRVKDGQKERSRVQLSTRAPHFPKLISPLPSQKLDPGMEFEFLYRSGIAPFPTTVEVLLIDSFGHETPLGEAEFTNFEAQDTFTCPEDLSPNPYTLVVRENTQSDPDNFTEVIKIPVNVVDHSSKKIKRETTPGRDGATLRIRSPHFPQLITPVTSQNITPGTPVDVHYRDGETTATLVKFLIKSSSGNETLLGQTSFARYEARAAFPCPDLPPGEYNLVIEENSQIHPANFTQAFEIPVNVVDSNMTDSYSSNSK</sequence>
<dbReference type="Proteomes" id="UP000001072">
    <property type="component" value="Unassembled WGS sequence"/>
</dbReference>
<keyword evidence="2" id="KW-1185">Reference proteome</keyword>
<gene>
    <name evidence="1" type="ORF">MELLADRAFT_73481</name>
</gene>
<organism evidence="2">
    <name type="scientific">Melampsora larici-populina (strain 98AG31 / pathotype 3-4-7)</name>
    <name type="common">Poplar leaf rust fungus</name>
    <dbReference type="NCBI Taxonomy" id="747676"/>
    <lineage>
        <taxon>Eukaryota</taxon>
        <taxon>Fungi</taxon>
        <taxon>Dikarya</taxon>
        <taxon>Basidiomycota</taxon>
        <taxon>Pucciniomycotina</taxon>
        <taxon>Pucciniomycetes</taxon>
        <taxon>Pucciniales</taxon>
        <taxon>Melampsoraceae</taxon>
        <taxon>Melampsora</taxon>
    </lineage>
</organism>
<evidence type="ECO:0000313" key="2">
    <source>
        <dbReference type="Proteomes" id="UP000001072"/>
    </source>
</evidence>
<dbReference type="VEuPathDB" id="FungiDB:MELLADRAFT_73481"/>
<dbReference type="OrthoDB" id="2499047at2759"/>
<dbReference type="EMBL" id="GL883166">
    <property type="protein sequence ID" value="EGF98943.1"/>
    <property type="molecule type" value="Genomic_DNA"/>
</dbReference>
<accession>F4S8R7</accession>
<dbReference type="InParanoid" id="F4S8R7"/>
<dbReference type="KEGG" id="mlr:MELLADRAFT_73481"/>
<proteinExistence type="predicted"/>
<dbReference type="AlphaFoldDB" id="F4S8R7"/>
<dbReference type="RefSeq" id="XP_007417754.1">
    <property type="nucleotide sequence ID" value="XM_007417692.1"/>
</dbReference>
<reference evidence="2" key="1">
    <citation type="journal article" date="2011" name="Proc. Natl. Acad. Sci. U.S.A.">
        <title>Obligate biotrophy features unraveled by the genomic analysis of rust fungi.</title>
        <authorList>
            <person name="Duplessis S."/>
            <person name="Cuomo C.A."/>
            <person name="Lin Y.-C."/>
            <person name="Aerts A."/>
            <person name="Tisserant E."/>
            <person name="Veneault-Fourrey C."/>
            <person name="Joly D.L."/>
            <person name="Hacquard S."/>
            <person name="Amselem J."/>
            <person name="Cantarel B.L."/>
            <person name="Chiu R."/>
            <person name="Coutinho P.M."/>
            <person name="Feau N."/>
            <person name="Field M."/>
            <person name="Frey P."/>
            <person name="Gelhaye E."/>
            <person name="Goldberg J."/>
            <person name="Grabherr M.G."/>
            <person name="Kodira C.D."/>
            <person name="Kohler A."/>
            <person name="Kuees U."/>
            <person name="Lindquist E.A."/>
            <person name="Lucas S.M."/>
            <person name="Mago R."/>
            <person name="Mauceli E."/>
            <person name="Morin E."/>
            <person name="Murat C."/>
            <person name="Pangilinan J.L."/>
            <person name="Park R."/>
            <person name="Pearson M."/>
            <person name="Quesneville H."/>
            <person name="Rouhier N."/>
            <person name="Sakthikumar S."/>
            <person name="Salamov A.A."/>
            <person name="Schmutz J."/>
            <person name="Selles B."/>
            <person name="Shapiro H."/>
            <person name="Tanguay P."/>
            <person name="Tuskan G.A."/>
            <person name="Henrissat B."/>
            <person name="Van de Peer Y."/>
            <person name="Rouze P."/>
            <person name="Ellis J.G."/>
            <person name="Dodds P.N."/>
            <person name="Schein J.E."/>
            <person name="Zhong S."/>
            <person name="Hamelin R.C."/>
            <person name="Grigoriev I.V."/>
            <person name="Szabo L.J."/>
            <person name="Martin F."/>
        </authorList>
    </citation>
    <scope>NUCLEOTIDE SEQUENCE [LARGE SCALE GENOMIC DNA]</scope>
    <source>
        <strain evidence="2">98AG31 / pathotype 3-4-7</strain>
    </source>
</reference>
<dbReference type="HOGENOM" id="CLU_894514_0_0_1"/>
<evidence type="ECO:0000313" key="1">
    <source>
        <dbReference type="EMBL" id="EGF98943.1"/>
    </source>
</evidence>
<dbReference type="GeneID" id="18932395"/>